<evidence type="ECO:0000313" key="2">
    <source>
        <dbReference type="EMBL" id="KKK77534.1"/>
    </source>
</evidence>
<organism evidence="2">
    <name type="scientific">marine sediment metagenome</name>
    <dbReference type="NCBI Taxonomy" id="412755"/>
    <lineage>
        <taxon>unclassified sequences</taxon>
        <taxon>metagenomes</taxon>
        <taxon>ecological metagenomes</taxon>
    </lineage>
</organism>
<sequence>VYRHMQSEDVRGLLISALVEKNFTIKDLAQKNIDMLSAKKTIAVGDETEEVDDNPAQTAAVKEMNLIHGVHAPKQVDLRDKTAQASLEDLAKMLEEADAGLEVGPEPTESEGSPGTDLAK</sequence>
<dbReference type="EMBL" id="LAZR01054910">
    <property type="protein sequence ID" value="KKK77534.1"/>
    <property type="molecule type" value="Genomic_DNA"/>
</dbReference>
<evidence type="ECO:0000256" key="1">
    <source>
        <dbReference type="SAM" id="MobiDB-lite"/>
    </source>
</evidence>
<proteinExistence type="predicted"/>
<feature type="region of interest" description="Disordered" evidence="1">
    <location>
        <begin position="95"/>
        <end position="120"/>
    </location>
</feature>
<dbReference type="AlphaFoldDB" id="A0A0F9AGA4"/>
<comment type="caution">
    <text evidence="2">The sequence shown here is derived from an EMBL/GenBank/DDBJ whole genome shotgun (WGS) entry which is preliminary data.</text>
</comment>
<protein>
    <submittedName>
        <fullName evidence="2">Uncharacterized protein</fullName>
    </submittedName>
</protein>
<gene>
    <name evidence="2" type="ORF">LCGC14_2852620</name>
</gene>
<accession>A0A0F9AGA4</accession>
<name>A0A0F9AGA4_9ZZZZ</name>
<feature type="non-terminal residue" evidence="2">
    <location>
        <position position="1"/>
    </location>
</feature>
<reference evidence="2" key="1">
    <citation type="journal article" date="2015" name="Nature">
        <title>Complex archaea that bridge the gap between prokaryotes and eukaryotes.</title>
        <authorList>
            <person name="Spang A."/>
            <person name="Saw J.H."/>
            <person name="Jorgensen S.L."/>
            <person name="Zaremba-Niedzwiedzka K."/>
            <person name="Martijn J."/>
            <person name="Lind A.E."/>
            <person name="van Eijk R."/>
            <person name="Schleper C."/>
            <person name="Guy L."/>
            <person name="Ettema T.J."/>
        </authorList>
    </citation>
    <scope>NUCLEOTIDE SEQUENCE</scope>
</reference>